<dbReference type="AlphaFoldDB" id="A0A8T2QU51"/>
<dbReference type="Pfam" id="PF01370">
    <property type="entry name" value="Epimerase"/>
    <property type="match status" value="1"/>
</dbReference>
<dbReference type="Gene3D" id="3.40.50.720">
    <property type="entry name" value="NAD(P)-binding Rossmann-like Domain"/>
    <property type="match status" value="1"/>
</dbReference>
<sequence length="321" mass="36290">MEVCVTGGTGFIASHLIKALLDKGYRVRTTTRNINDRNKFEFLWSLEGAKERLHIYEADLLKQGSFDEAVDGVDGVFHVASPVIVSNFQDAEKSFLEPCLNGTRNVLISCSNSPTVKKVVLTSSCSSIRYDYHEQKHVPLLNESNWSNPDYCKRFHLWYAWAKTLAEMEAWKIAAEKNLNLVVVHPSFVIGPLLSKEPTSTVLLVLGVLKGVLKAYPNSRMGYVHVDDVIQAHLLAYEDPTISGRLICSEHVYHWRQIVDMLRSKYPHYPIPTMCGEELGNDIPHAMDTTKIRNLGLKNFKSLEEMFDDCIASLRSHGHLT</sequence>
<proteinExistence type="predicted"/>
<evidence type="ECO:0000256" key="1">
    <source>
        <dbReference type="ARBA" id="ARBA00023002"/>
    </source>
</evidence>
<dbReference type="InterPro" id="IPR001509">
    <property type="entry name" value="Epimerase_deHydtase"/>
</dbReference>
<dbReference type="CDD" id="cd08958">
    <property type="entry name" value="FR_SDR_e"/>
    <property type="match status" value="1"/>
</dbReference>
<dbReference type="FunFam" id="3.40.50.720:FF:000085">
    <property type="entry name" value="Dihydroflavonol reductase"/>
    <property type="match status" value="1"/>
</dbReference>
<organism evidence="3 4">
    <name type="scientific">Ceratopteris richardii</name>
    <name type="common">Triangle waterfern</name>
    <dbReference type="NCBI Taxonomy" id="49495"/>
    <lineage>
        <taxon>Eukaryota</taxon>
        <taxon>Viridiplantae</taxon>
        <taxon>Streptophyta</taxon>
        <taxon>Embryophyta</taxon>
        <taxon>Tracheophyta</taxon>
        <taxon>Polypodiopsida</taxon>
        <taxon>Polypodiidae</taxon>
        <taxon>Polypodiales</taxon>
        <taxon>Pteridineae</taxon>
        <taxon>Pteridaceae</taxon>
        <taxon>Parkerioideae</taxon>
        <taxon>Ceratopteris</taxon>
    </lineage>
</organism>
<dbReference type="Proteomes" id="UP000825935">
    <property type="component" value="Chromosome 32"/>
</dbReference>
<dbReference type="InterPro" id="IPR050425">
    <property type="entry name" value="NAD(P)_dehydrat-like"/>
</dbReference>
<feature type="domain" description="NAD-dependent epimerase/dehydratase" evidence="2">
    <location>
        <begin position="3"/>
        <end position="240"/>
    </location>
</feature>
<dbReference type="InterPro" id="IPR036291">
    <property type="entry name" value="NAD(P)-bd_dom_sf"/>
</dbReference>
<evidence type="ECO:0000259" key="2">
    <source>
        <dbReference type="Pfam" id="PF01370"/>
    </source>
</evidence>
<comment type="caution">
    <text evidence="3">The sequence shown here is derived from an EMBL/GenBank/DDBJ whole genome shotgun (WGS) entry which is preliminary data.</text>
</comment>
<accession>A0A8T2QU51</accession>
<evidence type="ECO:0000313" key="4">
    <source>
        <dbReference type="Proteomes" id="UP000825935"/>
    </source>
</evidence>
<dbReference type="PANTHER" id="PTHR10366">
    <property type="entry name" value="NAD DEPENDENT EPIMERASE/DEHYDRATASE"/>
    <property type="match status" value="1"/>
</dbReference>
<dbReference type="PANTHER" id="PTHR10366:SF503">
    <property type="entry name" value="TETRAKETIDE ALPHA-PYRONE REDUCTASE 2"/>
    <property type="match status" value="1"/>
</dbReference>
<keyword evidence="4" id="KW-1185">Reference proteome</keyword>
<dbReference type="EMBL" id="CM035437">
    <property type="protein sequence ID" value="KAH7287569.1"/>
    <property type="molecule type" value="Genomic_DNA"/>
</dbReference>
<keyword evidence="1" id="KW-0560">Oxidoreductase</keyword>
<reference evidence="3" key="1">
    <citation type="submission" date="2021-08" db="EMBL/GenBank/DDBJ databases">
        <title>WGS assembly of Ceratopteris richardii.</title>
        <authorList>
            <person name="Marchant D.B."/>
            <person name="Chen G."/>
            <person name="Jenkins J."/>
            <person name="Shu S."/>
            <person name="Leebens-Mack J."/>
            <person name="Grimwood J."/>
            <person name="Schmutz J."/>
            <person name="Soltis P."/>
            <person name="Soltis D."/>
            <person name="Chen Z.-H."/>
        </authorList>
    </citation>
    <scope>NUCLEOTIDE SEQUENCE</scope>
    <source>
        <strain evidence="3">Whitten #5841</strain>
        <tissue evidence="3">Leaf</tissue>
    </source>
</reference>
<dbReference type="SUPFAM" id="SSF51735">
    <property type="entry name" value="NAD(P)-binding Rossmann-fold domains"/>
    <property type="match status" value="1"/>
</dbReference>
<dbReference type="OrthoDB" id="2735536at2759"/>
<name>A0A8T2QU51_CERRI</name>
<protein>
    <recommendedName>
        <fullName evidence="2">NAD-dependent epimerase/dehydratase domain-containing protein</fullName>
    </recommendedName>
</protein>
<dbReference type="GO" id="GO:0016616">
    <property type="term" value="F:oxidoreductase activity, acting on the CH-OH group of donors, NAD or NADP as acceptor"/>
    <property type="evidence" value="ECO:0007669"/>
    <property type="project" value="TreeGrafter"/>
</dbReference>
<gene>
    <name evidence="3" type="ORF">KP509_32G062900</name>
</gene>
<evidence type="ECO:0000313" key="3">
    <source>
        <dbReference type="EMBL" id="KAH7287569.1"/>
    </source>
</evidence>
<dbReference type="OMA" id="RYILGHQ"/>